<dbReference type="AlphaFoldDB" id="A0A6B2FZS5"/>
<accession>A0A6B2FZS5</accession>
<organism evidence="1">
    <name type="scientific">Myxobolus squamalis</name>
    <name type="common">Myxosporean</name>
    <dbReference type="NCBI Taxonomy" id="59785"/>
    <lineage>
        <taxon>Eukaryota</taxon>
        <taxon>Metazoa</taxon>
        <taxon>Cnidaria</taxon>
        <taxon>Myxozoa</taxon>
        <taxon>Myxosporea</taxon>
        <taxon>Bivalvulida</taxon>
        <taxon>Platysporina</taxon>
        <taxon>Myxobolidae</taxon>
        <taxon>Myxobolus</taxon>
    </lineage>
</organism>
<name>A0A6B2FZS5_MYXSQ</name>
<dbReference type="EMBL" id="GHBR01002210">
    <property type="protein sequence ID" value="NDJ97128.1"/>
    <property type="molecule type" value="Transcribed_RNA"/>
</dbReference>
<sequence length="111" mass="12791">MRPYKPLPPNVYANNLPSFIPGGVFPPPYKISEILSQLPPPSCFRGPFIDVDHLIYFISCNIQTISHNPKQPLPYEALESIENPDPKRNNTQILDDLYRYRQEKNISHISN</sequence>
<proteinExistence type="predicted"/>
<protein>
    <submittedName>
        <fullName evidence="1">Cleavage stimulation factor subunit 3 (Trinotate prediction)</fullName>
    </submittedName>
</protein>
<evidence type="ECO:0000313" key="1">
    <source>
        <dbReference type="EMBL" id="NDJ97128.1"/>
    </source>
</evidence>
<reference evidence="1" key="1">
    <citation type="submission" date="2018-11" db="EMBL/GenBank/DDBJ databases">
        <title>Myxobolus squamalis genome and transcriptome.</title>
        <authorList>
            <person name="Yahalomi D."/>
            <person name="Atkinson S.D."/>
            <person name="Neuhof M."/>
            <person name="Chang E.S."/>
            <person name="Philippe H."/>
            <person name="Cartwright P."/>
            <person name="Bartholomew J.L."/>
            <person name="Huchon D."/>
        </authorList>
    </citation>
    <scope>NUCLEOTIDE SEQUENCE</scope>
    <source>
        <strain evidence="1">71B08</strain>
        <tissue evidence="1">Whole</tissue>
    </source>
</reference>